<evidence type="ECO:0000259" key="9">
    <source>
        <dbReference type="SMART" id="SM00739"/>
    </source>
</evidence>
<dbReference type="InterPro" id="IPR047050">
    <property type="entry name" value="NGN"/>
</dbReference>
<gene>
    <name evidence="5" type="primary">nusG</name>
    <name evidence="10" type="ORF">ALE3EI_1710</name>
</gene>
<dbReference type="EMBL" id="CP052909">
    <property type="protein sequence ID" value="QNJ98261.1"/>
    <property type="molecule type" value="Genomic_DNA"/>
</dbReference>
<dbReference type="GO" id="GO:0032784">
    <property type="term" value="P:regulation of DNA-templated transcription elongation"/>
    <property type="evidence" value="ECO:0007669"/>
    <property type="project" value="InterPro"/>
</dbReference>
<protein>
    <recommendedName>
        <fullName evidence="5 6">Transcription termination/antitermination protein NusG</fullName>
    </recommendedName>
</protein>
<dbReference type="PANTHER" id="PTHR30265">
    <property type="entry name" value="RHO-INTERACTING TRANSCRIPTION TERMINATION FACTOR NUSG"/>
    <property type="match status" value="1"/>
</dbReference>
<comment type="similarity">
    <text evidence="5 7">Belongs to the NusG family.</text>
</comment>
<evidence type="ECO:0000256" key="1">
    <source>
        <dbReference type="ARBA" id="ARBA00022472"/>
    </source>
</evidence>
<dbReference type="GO" id="GO:0005829">
    <property type="term" value="C:cytosol"/>
    <property type="evidence" value="ECO:0007669"/>
    <property type="project" value="TreeGrafter"/>
</dbReference>
<dbReference type="InterPro" id="IPR014722">
    <property type="entry name" value="Rib_uL2_dom2"/>
</dbReference>
<dbReference type="CDD" id="cd06091">
    <property type="entry name" value="KOW_NusG"/>
    <property type="match status" value="1"/>
</dbReference>
<keyword evidence="2 5" id="KW-0889">Transcription antitermination</keyword>
<evidence type="ECO:0000256" key="6">
    <source>
        <dbReference type="NCBIfam" id="TIGR00922"/>
    </source>
</evidence>
<dbReference type="GO" id="GO:0031564">
    <property type="term" value="P:transcription antitermination"/>
    <property type="evidence" value="ECO:0007669"/>
    <property type="project" value="UniProtKB-UniRule"/>
</dbReference>
<dbReference type="CDD" id="cd09891">
    <property type="entry name" value="NGN_Bact_1"/>
    <property type="match status" value="1"/>
</dbReference>
<evidence type="ECO:0000256" key="2">
    <source>
        <dbReference type="ARBA" id="ARBA00022814"/>
    </source>
</evidence>
<dbReference type="SUPFAM" id="SSF82679">
    <property type="entry name" value="N-utilization substance G protein NusG, N-terminal domain"/>
    <property type="match status" value="1"/>
</dbReference>
<dbReference type="InterPro" id="IPR005824">
    <property type="entry name" value="KOW"/>
</dbReference>
<evidence type="ECO:0000313" key="10">
    <source>
        <dbReference type="EMBL" id="QNJ98261.1"/>
    </source>
</evidence>
<keyword evidence="4 5" id="KW-0804">Transcription</keyword>
<name>A0A7G8PV95_9FLAO</name>
<dbReference type="SMART" id="SM00739">
    <property type="entry name" value="KOW"/>
    <property type="match status" value="1"/>
</dbReference>
<feature type="domain" description="NusG-like N-terminal" evidence="8">
    <location>
        <begin position="13"/>
        <end position="123"/>
    </location>
</feature>
<dbReference type="GO" id="GO:0006353">
    <property type="term" value="P:DNA-templated transcription termination"/>
    <property type="evidence" value="ECO:0007669"/>
    <property type="project" value="UniProtKB-UniRule"/>
</dbReference>
<keyword evidence="3 5" id="KW-0805">Transcription regulation</keyword>
<dbReference type="Gene3D" id="2.30.30.30">
    <property type="match status" value="1"/>
</dbReference>
<dbReference type="InterPro" id="IPR008991">
    <property type="entry name" value="Translation_prot_SH3-like_sf"/>
</dbReference>
<dbReference type="KEGG" id="alti:ALE3EI_1710"/>
<reference evidence="10 11" key="1">
    <citation type="submission" date="2020-04" db="EMBL/GenBank/DDBJ databases">
        <title>Genome sequence of Altibacter aquimarinus strain ALE3EI.</title>
        <authorList>
            <person name="Oh H.-M."/>
            <person name="Jang D."/>
        </authorList>
    </citation>
    <scope>NUCLEOTIDE SEQUENCE [LARGE SCALE GENOMIC DNA]</scope>
    <source>
        <strain evidence="10 11">ALE3EI</strain>
    </source>
</reference>
<feature type="domain" description="KOW" evidence="9">
    <location>
        <begin position="136"/>
        <end position="163"/>
    </location>
</feature>
<dbReference type="InterPro" id="IPR006645">
    <property type="entry name" value="NGN-like_dom"/>
</dbReference>
<sequence length="190" mass="21544">MDQVVNMTETKSTKKWYVVRSVSGQENKIKSYIESEIKRLNLEDYIDQVLVPTEKVVQIRNGKKVNKERVYFPGYIMIQASLAGEIPHIIKSINGVIGFLGETKGGDPVPLRQSEVNRMLGKVDELAVKDDNVNIPYVIGETVKVIDGPFNGFNGTVEKINEEKRKLEVMVKIFGRKTPLELSYMQVEKV</sequence>
<evidence type="ECO:0000313" key="11">
    <source>
        <dbReference type="Proteomes" id="UP000515514"/>
    </source>
</evidence>
<evidence type="ECO:0000259" key="8">
    <source>
        <dbReference type="SMART" id="SM00738"/>
    </source>
</evidence>
<dbReference type="Gene3D" id="3.30.70.940">
    <property type="entry name" value="NusG, N-terminal domain"/>
    <property type="match status" value="1"/>
</dbReference>
<evidence type="ECO:0000256" key="3">
    <source>
        <dbReference type="ARBA" id="ARBA00023015"/>
    </source>
</evidence>
<dbReference type="Proteomes" id="UP000515514">
    <property type="component" value="Chromosome"/>
</dbReference>
<dbReference type="HAMAP" id="MF_00948">
    <property type="entry name" value="NusG"/>
    <property type="match status" value="1"/>
</dbReference>
<dbReference type="SMART" id="SM00738">
    <property type="entry name" value="NGN"/>
    <property type="match status" value="1"/>
</dbReference>
<evidence type="ECO:0000256" key="7">
    <source>
        <dbReference type="RuleBase" id="RU000538"/>
    </source>
</evidence>
<keyword evidence="1 5" id="KW-0806">Transcription termination</keyword>
<dbReference type="InterPro" id="IPR001062">
    <property type="entry name" value="Transcrpt_antiterm_NusG"/>
</dbReference>
<dbReference type="AlphaFoldDB" id="A0A7G8PV95"/>
<dbReference type="PANTHER" id="PTHR30265:SF2">
    <property type="entry name" value="TRANSCRIPTION TERMINATION_ANTITERMINATION PROTEIN NUSG"/>
    <property type="match status" value="1"/>
</dbReference>
<dbReference type="GO" id="GO:0006354">
    <property type="term" value="P:DNA-templated transcription elongation"/>
    <property type="evidence" value="ECO:0007669"/>
    <property type="project" value="UniProtKB-UniRule"/>
</dbReference>
<comment type="function">
    <text evidence="5 7">Participates in transcription elongation, termination and antitermination.</text>
</comment>
<organism evidence="10 11">
    <name type="scientific">Constantimarinum furrinae</name>
    <dbReference type="NCBI Taxonomy" id="2562285"/>
    <lineage>
        <taxon>Bacteria</taxon>
        <taxon>Pseudomonadati</taxon>
        <taxon>Bacteroidota</taxon>
        <taxon>Flavobacteriia</taxon>
        <taxon>Flavobacteriales</taxon>
        <taxon>Flavobacteriaceae</taxon>
        <taxon>Altibacter/Constantimarinum group</taxon>
        <taxon>Constantimarinum</taxon>
    </lineage>
</organism>
<evidence type="ECO:0000256" key="4">
    <source>
        <dbReference type="ARBA" id="ARBA00023163"/>
    </source>
</evidence>
<evidence type="ECO:0000256" key="5">
    <source>
        <dbReference type="HAMAP-Rule" id="MF_00948"/>
    </source>
</evidence>
<dbReference type="Pfam" id="PF02357">
    <property type="entry name" value="NusG"/>
    <property type="match status" value="1"/>
</dbReference>
<dbReference type="PRINTS" id="PR00338">
    <property type="entry name" value="NUSGTNSCPFCT"/>
</dbReference>
<dbReference type="NCBIfam" id="TIGR00922">
    <property type="entry name" value="nusG"/>
    <property type="match status" value="1"/>
</dbReference>
<dbReference type="Pfam" id="PF00467">
    <property type="entry name" value="KOW"/>
    <property type="match status" value="1"/>
</dbReference>
<dbReference type="InterPro" id="IPR036735">
    <property type="entry name" value="NGN_dom_sf"/>
</dbReference>
<dbReference type="InterPro" id="IPR043425">
    <property type="entry name" value="NusG-like"/>
</dbReference>
<accession>A0A7G8PV95</accession>
<proteinExistence type="inferred from homology"/>
<dbReference type="FunFam" id="2.30.30.30:FF:000002">
    <property type="entry name" value="Transcription termination/antitermination factor NusG"/>
    <property type="match status" value="1"/>
</dbReference>
<keyword evidence="11" id="KW-1185">Reference proteome</keyword>
<dbReference type="SUPFAM" id="SSF50104">
    <property type="entry name" value="Translation proteins SH3-like domain"/>
    <property type="match status" value="1"/>
</dbReference>